<organism evidence="5 6">
    <name type="scientific">Mycolicibacterium elephantis</name>
    <dbReference type="NCBI Taxonomy" id="81858"/>
    <lineage>
        <taxon>Bacteria</taxon>
        <taxon>Bacillati</taxon>
        <taxon>Actinomycetota</taxon>
        <taxon>Actinomycetes</taxon>
        <taxon>Mycobacteriales</taxon>
        <taxon>Mycobacteriaceae</taxon>
        <taxon>Mycolicibacterium</taxon>
    </lineage>
</organism>
<dbReference type="InterPro" id="IPR035418">
    <property type="entry name" value="AraC-bd_2"/>
</dbReference>
<evidence type="ECO:0000256" key="3">
    <source>
        <dbReference type="ARBA" id="ARBA00023163"/>
    </source>
</evidence>
<dbReference type="Pfam" id="PF14525">
    <property type="entry name" value="AraC_binding_2"/>
    <property type="match status" value="1"/>
</dbReference>
<protein>
    <recommendedName>
        <fullName evidence="4">HTH araC/xylS-type domain-containing protein</fullName>
    </recommendedName>
</protein>
<evidence type="ECO:0000256" key="1">
    <source>
        <dbReference type="ARBA" id="ARBA00023015"/>
    </source>
</evidence>
<dbReference type="GO" id="GO:0043565">
    <property type="term" value="F:sequence-specific DNA binding"/>
    <property type="evidence" value="ECO:0007669"/>
    <property type="project" value="InterPro"/>
</dbReference>
<dbReference type="EMBL" id="MVHP01000043">
    <property type="protein sequence ID" value="ORA59600.1"/>
    <property type="molecule type" value="Genomic_DNA"/>
</dbReference>
<dbReference type="SMART" id="SM00342">
    <property type="entry name" value="HTH_ARAC"/>
    <property type="match status" value="1"/>
</dbReference>
<keyword evidence="2" id="KW-0238">DNA-binding</keyword>
<dbReference type="InterPro" id="IPR009057">
    <property type="entry name" value="Homeodomain-like_sf"/>
</dbReference>
<dbReference type="AlphaFoldDB" id="A0A0M2ZGX6"/>
<name>A0A0M2ZGX6_9MYCO</name>
<accession>A0A0M2ZGX6</accession>
<keyword evidence="1" id="KW-0805">Transcription regulation</keyword>
<reference evidence="5 6" key="1">
    <citation type="submission" date="2017-02" db="EMBL/GenBank/DDBJ databases">
        <title>The new phylogeny of genus Mycobacterium.</title>
        <authorList>
            <person name="Tortoli E."/>
            <person name="Trovato A."/>
            <person name="Cirillo D.M."/>
        </authorList>
    </citation>
    <scope>NUCLEOTIDE SEQUENCE [LARGE SCALE GENOMIC DNA]</scope>
    <source>
        <strain evidence="5 6">FI-09383</strain>
    </source>
</reference>
<gene>
    <name evidence="5" type="ORF">BST23_24325</name>
</gene>
<evidence type="ECO:0000256" key="2">
    <source>
        <dbReference type="ARBA" id="ARBA00023125"/>
    </source>
</evidence>
<dbReference type="PANTHER" id="PTHR46796">
    <property type="entry name" value="HTH-TYPE TRANSCRIPTIONAL ACTIVATOR RHAS-RELATED"/>
    <property type="match status" value="1"/>
</dbReference>
<dbReference type="GO" id="GO:0003700">
    <property type="term" value="F:DNA-binding transcription factor activity"/>
    <property type="evidence" value="ECO:0007669"/>
    <property type="project" value="InterPro"/>
</dbReference>
<dbReference type="InterPro" id="IPR018060">
    <property type="entry name" value="HTH_AraC"/>
</dbReference>
<dbReference type="SUPFAM" id="SSF46689">
    <property type="entry name" value="Homeodomain-like"/>
    <property type="match status" value="2"/>
</dbReference>
<dbReference type="Proteomes" id="UP000192772">
    <property type="component" value="Unassembled WGS sequence"/>
</dbReference>
<dbReference type="RefSeq" id="WP_046752334.1">
    <property type="nucleotide sequence ID" value="NZ_JBCGVB010000009.1"/>
</dbReference>
<comment type="caution">
    <text evidence="5">The sequence shown here is derived from an EMBL/GenBank/DDBJ whole genome shotgun (WGS) entry which is preliminary data.</text>
</comment>
<dbReference type="STRING" id="81858.BST23_24325"/>
<dbReference type="PROSITE" id="PS01124">
    <property type="entry name" value="HTH_ARAC_FAMILY_2"/>
    <property type="match status" value="1"/>
</dbReference>
<evidence type="ECO:0000313" key="6">
    <source>
        <dbReference type="Proteomes" id="UP000192772"/>
    </source>
</evidence>
<sequence>MKDGPLLELGRVRDRDQIRAAVADIFCPHGLDVRKGSGLDASVRAQAVGSIKLVWVTYGAPVRIDVPPPPEPFHLVQIPLQGYLSVNSGDEEVVSDSALASVPDPRLPCTMRWEAHCSEVILRIDDDVLHQHLESLLGHPVKAPLHFSLGMPLDSGPGSSWRAAIDMLITELGRDGGLLKFPLVSSQLESLILTGLLTAQPHNYTAALLLDTGPAPPRAIRRALDYIEAESDRAITTARLAAHVGISARALQRGFQEHVGCSPMDYLRDVRLKRARDLLSEADASAEVTVTEVALECGFMHLGRFSVEYRRRFGESPSETLRR</sequence>
<dbReference type="Gene3D" id="1.10.10.60">
    <property type="entry name" value="Homeodomain-like"/>
    <property type="match status" value="1"/>
</dbReference>
<dbReference type="PROSITE" id="PS00041">
    <property type="entry name" value="HTH_ARAC_FAMILY_1"/>
    <property type="match status" value="1"/>
</dbReference>
<proteinExistence type="predicted"/>
<evidence type="ECO:0000313" key="5">
    <source>
        <dbReference type="EMBL" id="ORA59600.1"/>
    </source>
</evidence>
<dbReference type="InterPro" id="IPR018062">
    <property type="entry name" value="HTH_AraC-typ_CS"/>
</dbReference>
<dbReference type="Pfam" id="PF12833">
    <property type="entry name" value="HTH_18"/>
    <property type="match status" value="1"/>
</dbReference>
<accession>A0A1A0Q455</accession>
<feature type="domain" description="HTH araC/xylS-type" evidence="4">
    <location>
        <begin position="221"/>
        <end position="323"/>
    </location>
</feature>
<dbReference type="OrthoDB" id="5464689at2"/>
<dbReference type="PANTHER" id="PTHR46796:SF12">
    <property type="entry name" value="HTH-TYPE DNA-BINDING TRANSCRIPTIONAL ACTIVATOR EUTR"/>
    <property type="match status" value="1"/>
</dbReference>
<evidence type="ECO:0000259" key="4">
    <source>
        <dbReference type="PROSITE" id="PS01124"/>
    </source>
</evidence>
<keyword evidence="3" id="KW-0804">Transcription</keyword>
<dbReference type="InterPro" id="IPR050204">
    <property type="entry name" value="AraC_XylS_family_regulators"/>
</dbReference>